<accession>A0A6P4YLG9</accession>
<dbReference type="InterPro" id="IPR013106">
    <property type="entry name" value="Ig_V-set"/>
</dbReference>
<feature type="signal peptide" evidence="9">
    <location>
        <begin position="1"/>
        <end position="21"/>
    </location>
</feature>
<evidence type="ECO:0000313" key="12">
    <source>
        <dbReference type="Proteomes" id="UP000515135"/>
    </source>
</evidence>
<dbReference type="SMART" id="SM00494">
    <property type="entry name" value="ChtBD2"/>
    <property type="match status" value="1"/>
</dbReference>
<name>A0A6P4YLG9_BRABE</name>
<dbReference type="GO" id="GO:0005576">
    <property type="term" value="C:extracellular region"/>
    <property type="evidence" value="ECO:0007669"/>
    <property type="project" value="InterPro"/>
</dbReference>
<dbReference type="Pfam" id="PF07686">
    <property type="entry name" value="V-set"/>
    <property type="match status" value="1"/>
</dbReference>
<dbReference type="InterPro" id="IPR013783">
    <property type="entry name" value="Ig-like_fold"/>
</dbReference>
<dbReference type="Proteomes" id="UP000515135">
    <property type="component" value="Unplaced"/>
</dbReference>
<evidence type="ECO:0000256" key="3">
    <source>
        <dbReference type="ARBA" id="ARBA00022669"/>
    </source>
</evidence>
<evidence type="ECO:0000256" key="1">
    <source>
        <dbReference type="ARBA" id="ARBA00000822"/>
    </source>
</evidence>
<dbReference type="Gene3D" id="2.170.140.10">
    <property type="entry name" value="Chitin binding domain"/>
    <property type="match status" value="1"/>
</dbReference>
<feature type="domain" description="Chitin-binding type-2" evidence="11">
    <location>
        <begin position="295"/>
        <end position="351"/>
    </location>
</feature>
<dbReference type="InterPro" id="IPR051940">
    <property type="entry name" value="Chitin_bind-dev_reg"/>
</dbReference>
<keyword evidence="7" id="KW-1015">Disulfide bond</keyword>
<proteinExistence type="predicted"/>
<organism evidence="12 13">
    <name type="scientific">Branchiostoma belcheri</name>
    <name type="common">Amphioxus</name>
    <dbReference type="NCBI Taxonomy" id="7741"/>
    <lineage>
        <taxon>Eukaryota</taxon>
        <taxon>Metazoa</taxon>
        <taxon>Chordata</taxon>
        <taxon>Cephalochordata</taxon>
        <taxon>Leptocardii</taxon>
        <taxon>Amphioxiformes</taxon>
        <taxon>Branchiostomatidae</taxon>
        <taxon>Branchiostoma</taxon>
    </lineage>
</organism>
<comment type="catalytic activity">
    <reaction evidence="1">
        <text>Random endo-hydrolysis of N-acetyl-beta-D-glucosaminide (1-&gt;4)-beta-linkages in chitin and chitodextrins.</text>
        <dbReference type="EC" id="3.2.1.14"/>
    </reaction>
</comment>
<dbReference type="OrthoDB" id="6020543at2759"/>
<keyword evidence="6" id="KW-0624">Polysaccharide degradation</keyword>
<reference evidence="13" key="1">
    <citation type="submission" date="2025-08" db="UniProtKB">
        <authorList>
            <consortium name="RefSeq"/>
        </authorList>
    </citation>
    <scope>IDENTIFICATION</scope>
    <source>
        <tissue evidence="13">Gonad</tissue>
    </source>
</reference>
<evidence type="ECO:0000256" key="2">
    <source>
        <dbReference type="ARBA" id="ARBA00012729"/>
    </source>
</evidence>
<keyword evidence="3" id="KW-0147">Chitin-binding</keyword>
<dbReference type="InterPro" id="IPR036508">
    <property type="entry name" value="Chitin-bd_dom_sf"/>
</dbReference>
<dbReference type="InterPro" id="IPR007110">
    <property type="entry name" value="Ig-like_dom"/>
</dbReference>
<dbReference type="InterPro" id="IPR036179">
    <property type="entry name" value="Ig-like_dom_sf"/>
</dbReference>
<evidence type="ECO:0000256" key="5">
    <source>
        <dbReference type="ARBA" id="ARBA00022737"/>
    </source>
</evidence>
<keyword evidence="5" id="KW-0677">Repeat</keyword>
<evidence type="ECO:0000259" key="11">
    <source>
        <dbReference type="PROSITE" id="PS50940"/>
    </source>
</evidence>
<dbReference type="GO" id="GO:0006032">
    <property type="term" value="P:chitin catabolic process"/>
    <property type="evidence" value="ECO:0007669"/>
    <property type="project" value="UniProtKB-KW"/>
</dbReference>
<dbReference type="PANTHER" id="PTHR23301">
    <property type="entry name" value="CHITIN BINDING PERITROPHIN-A"/>
    <property type="match status" value="1"/>
</dbReference>
<dbReference type="SUPFAM" id="SSF57625">
    <property type="entry name" value="Invertebrate chitin-binding proteins"/>
    <property type="match status" value="1"/>
</dbReference>
<protein>
    <recommendedName>
        <fullName evidence="2">chitinase</fullName>
        <ecNumber evidence="2">3.2.1.14</ecNumber>
    </recommendedName>
</protein>
<feature type="domain" description="Ig-like" evidence="10">
    <location>
        <begin position="156"/>
        <end position="266"/>
    </location>
</feature>
<evidence type="ECO:0000259" key="10">
    <source>
        <dbReference type="PROSITE" id="PS50835"/>
    </source>
</evidence>
<evidence type="ECO:0000313" key="13">
    <source>
        <dbReference type="RefSeq" id="XP_019625263.1"/>
    </source>
</evidence>
<dbReference type="AlphaFoldDB" id="A0A6P4YLG9"/>
<gene>
    <name evidence="13" type="primary">LOC109470675</name>
</gene>
<evidence type="ECO:0000256" key="9">
    <source>
        <dbReference type="SAM" id="SignalP"/>
    </source>
</evidence>
<dbReference type="GO" id="GO:0008061">
    <property type="term" value="F:chitin binding"/>
    <property type="evidence" value="ECO:0007669"/>
    <property type="project" value="UniProtKB-KW"/>
</dbReference>
<dbReference type="SUPFAM" id="SSF48726">
    <property type="entry name" value="Immunoglobulin"/>
    <property type="match status" value="1"/>
</dbReference>
<dbReference type="Gene3D" id="2.60.40.10">
    <property type="entry name" value="Immunoglobulins"/>
    <property type="match status" value="2"/>
</dbReference>
<dbReference type="GO" id="GO:0008843">
    <property type="term" value="F:endochitinase activity"/>
    <property type="evidence" value="ECO:0007669"/>
    <property type="project" value="UniProtKB-EC"/>
</dbReference>
<evidence type="ECO:0000256" key="8">
    <source>
        <dbReference type="ARBA" id="ARBA00023180"/>
    </source>
</evidence>
<feature type="chain" id="PRO_5028085249" description="chitinase" evidence="9">
    <location>
        <begin position="22"/>
        <end position="351"/>
    </location>
</feature>
<evidence type="ECO:0000256" key="4">
    <source>
        <dbReference type="ARBA" id="ARBA00022729"/>
    </source>
</evidence>
<dbReference type="InterPro" id="IPR003599">
    <property type="entry name" value="Ig_sub"/>
</dbReference>
<dbReference type="Pfam" id="PF01607">
    <property type="entry name" value="CBM_14"/>
    <property type="match status" value="1"/>
</dbReference>
<keyword evidence="8" id="KW-0325">Glycoprotein</keyword>
<sequence>MLGLLLVLSTLLYLRPESADAVSITNVTVPDRGGCVIQHARPDDPTWENRVEFKCEYTITPAPATPPTITWLSGAFADPDRVVIYRLSSSGEVYVHPSFAGHASIESRTSPTLILTDYMGSGRFWCRVTNEEQPDEFGTDEESLLFWYLRDLFEAPKRLSFVNLDKTPVRVGAGETARLVCEGTYYHGSSIKWLKGPSCSQDGRCDVYETVVNKTYTWVLDPDPGTLIVSPKYEGRASLDRDYAGVYTPTLIITDIRPSDAGRYWCAPDHALHYTDLGNLNRDAQSVVVIYDDDQPSCDGKPDGMYQDPSDCSRYYTCSAGVLHGPTPCLSGLVFNQALQVCDWPYNVACV</sequence>
<dbReference type="PROSITE" id="PS50940">
    <property type="entry name" value="CHIT_BIND_II"/>
    <property type="match status" value="1"/>
</dbReference>
<keyword evidence="6" id="KW-0146">Chitin degradation</keyword>
<dbReference type="PROSITE" id="PS50835">
    <property type="entry name" value="IG_LIKE"/>
    <property type="match status" value="1"/>
</dbReference>
<dbReference type="PANTHER" id="PTHR23301:SF0">
    <property type="entry name" value="CHITIN-BINDING TYPE-2 DOMAIN-CONTAINING PROTEIN-RELATED"/>
    <property type="match status" value="1"/>
</dbReference>
<dbReference type="RefSeq" id="XP_019625263.1">
    <property type="nucleotide sequence ID" value="XM_019769704.1"/>
</dbReference>
<keyword evidence="6" id="KW-0119">Carbohydrate metabolism</keyword>
<evidence type="ECO:0000256" key="6">
    <source>
        <dbReference type="ARBA" id="ARBA00023024"/>
    </source>
</evidence>
<dbReference type="GeneID" id="109470675"/>
<dbReference type="EC" id="3.2.1.14" evidence="2"/>
<evidence type="ECO:0000256" key="7">
    <source>
        <dbReference type="ARBA" id="ARBA00023157"/>
    </source>
</evidence>
<dbReference type="InterPro" id="IPR002557">
    <property type="entry name" value="Chitin-bd_dom"/>
</dbReference>
<dbReference type="SMART" id="SM00409">
    <property type="entry name" value="IG"/>
    <property type="match status" value="2"/>
</dbReference>
<keyword evidence="12" id="KW-1185">Reference proteome</keyword>
<dbReference type="KEGG" id="bbel:109470675"/>
<keyword evidence="4 9" id="KW-0732">Signal</keyword>